<organism evidence="5 6">
    <name type="scientific">Kineosporia succinea</name>
    <dbReference type="NCBI Taxonomy" id="84632"/>
    <lineage>
        <taxon>Bacteria</taxon>
        <taxon>Bacillati</taxon>
        <taxon>Actinomycetota</taxon>
        <taxon>Actinomycetes</taxon>
        <taxon>Kineosporiales</taxon>
        <taxon>Kineosporiaceae</taxon>
        <taxon>Kineosporia</taxon>
    </lineage>
</organism>
<keyword evidence="6" id="KW-1185">Reference proteome</keyword>
<feature type="domain" description="Gfo/Idh/MocA-like oxidoreductase N-terminal" evidence="3">
    <location>
        <begin position="5"/>
        <end position="122"/>
    </location>
</feature>
<dbReference type="Gene3D" id="3.30.360.10">
    <property type="entry name" value="Dihydrodipicolinate Reductase, domain 2"/>
    <property type="match status" value="1"/>
</dbReference>
<dbReference type="SUPFAM" id="SSF51735">
    <property type="entry name" value="NAD(P)-binding Rossmann-fold domains"/>
    <property type="match status" value="1"/>
</dbReference>
<reference evidence="5 6" key="1">
    <citation type="submission" date="2023-07" db="EMBL/GenBank/DDBJ databases">
        <title>Sequencing the genomes of 1000 actinobacteria strains.</title>
        <authorList>
            <person name="Klenk H.-P."/>
        </authorList>
    </citation>
    <scope>NUCLEOTIDE SEQUENCE [LARGE SCALE GENOMIC DNA]</scope>
    <source>
        <strain evidence="5 6">DSM 44388</strain>
    </source>
</reference>
<evidence type="ECO:0000313" key="5">
    <source>
        <dbReference type="EMBL" id="MDP9826844.1"/>
    </source>
</evidence>
<dbReference type="Pfam" id="PF22725">
    <property type="entry name" value="GFO_IDH_MocA_C3"/>
    <property type="match status" value="1"/>
</dbReference>
<dbReference type="Proteomes" id="UP001235712">
    <property type="component" value="Unassembled WGS sequence"/>
</dbReference>
<comment type="caution">
    <text evidence="5">The sequence shown here is derived from an EMBL/GenBank/DDBJ whole genome shotgun (WGS) entry which is preliminary data.</text>
</comment>
<dbReference type="InterPro" id="IPR036291">
    <property type="entry name" value="NAD(P)-bd_dom_sf"/>
</dbReference>
<dbReference type="RefSeq" id="WP_307242098.1">
    <property type="nucleotide sequence ID" value="NZ_JAUSQZ010000001.1"/>
</dbReference>
<dbReference type="Pfam" id="PF01408">
    <property type="entry name" value="GFO_IDH_MocA"/>
    <property type="match status" value="1"/>
</dbReference>
<dbReference type="InterPro" id="IPR000683">
    <property type="entry name" value="Gfo/Idh/MocA-like_OxRdtase_N"/>
</dbReference>
<evidence type="ECO:0000259" key="4">
    <source>
        <dbReference type="Pfam" id="PF22725"/>
    </source>
</evidence>
<gene>
    <name evidence="5" type="ORF">J2S57_002593</name>
</gene>
<sequence>MTEVLRWGIIGTGGIASRFAADTAKLDDTAVSAVGSRSAAKAAEFAATWGVPASHGSYQDLVSDPSVDAVYVASPHPFHAEHALLAIAAGKHVLVEKPFTMDAVEARTVADAARTAGVFCMEAMWTRFLPHMVHLRELLAAGAIGDVLAMGADQGMRFEQNPEHRLFSFELGGGALLDLGIYPFSFASMVLGAPQTVRAAATPAFTGVDGTTSAVLTYGNGAHAVILCSATVATPMKAWIAGTEGRIELDRQWYTSTTTLTLTKSDGSTEKFEPVPGLVEGRAKGMHFMVTEAVERIRAGELESEVMPLDETISIMGILDEVRDQIGLVYPES</sequence>
<comment type="similarity">
    <text evidence="1">Belongs to the Gfo/Idh/MocA family.</text>
</comment>
<name>A0ABT9P365_9ACTN</name>
<dbReference type="Gene3D" id="3.40.50.720">
    <property type="entry name" value="NAD(P)-binding Rossmann-like Domain"/>
    <property type="match status" value="1"/>
</dbReference>
<protein>
    <submittedName>
        <fullName evidence="5">Dehydrogenase</fullName>
    </submittedName>
</protein>
<accession>A0ABT9P365</accession>
<feature type="domain" description="GFO/IDH/MocA-like oxidoreductase" evidence="4">
    <location>
        <begin position="134"/>
        <end position="248"/>
    </location>
</feature>
<evidence type="ECO:0000256" key="2">
    <source>
        <dbReference type="ARBA" id="ARBA00023002"/>
    </source>
</evidence>
<dbReference type="EMBL" id="JAUSQZ010000001">
    <property type="protein sequence ID" value="MDP9826844.1"/>
    <property type="molecule type" value="Genomic_DNA"/>
</dbReference>
<evidence type="ECO:0000259" key="3">
    <source>
        <dbReference type="Pfam" id="PF01408"/>
    </source>
</evidence>
<dbReference type="SUPFAM" id="SSF55347">
    <property type="entry name" value="Glyceraldehyde-3-phosphate dehydrogenase-like, C-terminal domain"/>
    <property type="match status" value="1"/>
</dbReference>
<keyword evidence="2" id="KW-0560">Oxidoreductase</keyword>
<dbReference type="InterPro" id="IPR055170">
    <property type="entry name" value="GFO_IDH_MocA-like_dom"/>
</dbReference>
<dbReference type="PANTHER" id="PTHR22604">
    <property type="entry name" value="OXIDOREDUCTASES"/>
    <property type="match status" value="1"/>
</dbReference>
<evidence type="ECO:0000313" key="6">
    <source>
        <dbReference type="Proteomes" id="UP001235712"/>
    </source>
</evidence>
<dbReference type="InterPro" id="IPR050984">
    <property type="entry name" value="Gfo/Idh/MocA_domain"/>
</dbReference>
<proteinExistence type="inferred from homology"/>
<dbReference type="PANTHER" id="PTHR22604:SF105">
    <property type="entry name" value="TRANS-1,2-DIHYDROBENZENE-1,2-DIOL DEHYDROGENASE"/>
    <property type="match status" value="1"/>
</dbReference>
<evidence type="ECO:0000256" key="1">
    <source>
        <dbReference type="ARBA" id="ARBA00010928"/>
    </source>
</evidence>